<dbReference type="Pfam" id="PF19030">
    <property type="entry name" value="TSP1_ADAMTS"/>
    <property type="match status" value="4"/>
</dbReference>
<organism evidence="7 8">
    <name type="scientific">Plutella xylostella</name>
    <name type="common">Diamondback moth</name>
    <name type="synonym">Plutella maculipennis</name>
    <dbReference type="NCBI Taxonomy" id="51655"/>
    <lineage>
        <taxon>Eukaryota</taxon>
        <taxon>Metazoa</taxon>
        <taxon>Ecdysozoa</taxon>
        <taxon>Arthropoda</taxon>
        <taxon>Hexapoda</taxon>
        <taxon>Insecta</taxon>
        <taxon>Pterygota</taxon>
        <taxon>Neoptera</taxon>
        <taxon>Endopterygota</taxon>
        <taxon>Lepidoptera</taxon>
        <taxon>Glossata</taxon>
        <taxon>Ditrysia</taxon>
        <taxon>Yponomeutoidea</taxon>
        <taxon>Plutellidae</taxon>
        <taxon>Plutella</taxon>
    </lineage>
</organism>
<dbReference type="Pfam" id="PF08686">
    <property type="entry name" value="PLAC"/>
    <property type="match status" value="1"/>
</dbReference>
<comment type="caution">
    <text evidence="7">The sequence shown here is derived from an EMBL/GenBank/DDBJ whole genome shotgun (WGS) entry which is preliminary data.</text>
</comment>
<dbReference type="PROSITE" id="PS50900">
    <property type="entry name" value="PLAC"/>
    <property type="match status" value="1"/>
</dbReference>
<evidence type="ECO:0000313" key="7">
    <source>
        <dbReference type="EMBL" id="KAG7301459.1"/>
    </source>
</evidence>
<proteinExistence type="predicted"/>
<evidence type="ECO:0000256" key="4">
    <source>
        <dbReference type="ARBA" id="ARBA00022737"/>
    </source>
</evidence>
<dbReference type="SUPFAM" id="SSF82895">
    <property type="entry name" value="TSP-1 type 1 repeat"/>
    <property type="match status" value="2"/>
</dbReference>
<dbReference type="Gene3D" id="2.20.100.10">
    <property type="entry name" value="Thrombospondin type-1 (TSP1) repeat"/>
    <property type="match status" value="3"/>
</dbReference>
<evidence type="ECO:0000259" key="6">
    <source>
        <dbReference type="PROSITE" id="PS50900"/>
    </source>
</evidence>
<gene>
    <name evidence="7" type="ORF">JYU34_014417</name>
</gene>
<dbReference type="Pfam" id="PF05986">
    <property type="entry name" value="ADAMTS_spacer1"/>
    <property type="match status" value="1"/>
</dbReference>
<feature type="region of interest" description="Disordered" evidence="5">
    <location>
        <begin position="68"/>
        <end position="93"/>
    </location>
</feature>
<dbReference type="InterPro" id="IPR010909">
    <property type="entry name" value="PLAC"/>
</dbReference>
<dbReference type="InterPro" id="IPR000884">
    <property type="entry name" value="TSP1_rpt"/>
</dbReference>
<reference evidence="7 8" key="1">
    <citation type="submission" date="2021-06" db="EMBL/GenBank/DDBJ databases">
        <title>A haploid diamondback moth (Plutella xylostella L.) genome assembly resolves 31 chromosomes and identifies a diamide resistance mutation.</title>
        <authorList>
            <person name="Ward C.M."/>
            <person name="Perry K.D."/>
            <person name="Baker G."/>
            <person name="Powis K."/>
            <person name="Heckel D.G."/>
            <person name="Baxter S.W."/>
        </authorList>
    </citation>
    <scope>NUCLEOTIDE SEQUENCE [LARGE SCALE GENOMIC DNA]</scope>
    <source>
        <strain evidence="7 8">LV</strain>
        <tissue evidence="7">Single pupa</tissue>
    </source>
</reference>
<dbReference type="Proteomes" id="UP000823941">
    <property type="component" value="Chromosome 19"/>
</dbReference>
<sequence>MNGEFAVSAPGSYDAAGARFQYSRVGDLDSVYAHGPILHPVDIMILYTQPNPSIKYEYYTESIPGELDTESRLSTDPDAPSTSAPKHVRRHHAFRTRPRLPEGIPRYAEPAVVSKEETDEYGEDNLVGSRMFMWKILAYTQCSRTCGGGIQIGKFRCVESSVNGLDREVSPVHCAGSPPMSRRKRCGSGPCPPRWRAAPWTTCPQCGPATRTRIVGCVQDHSKGITKINDHKCPAPKPETIQNCEIPNCNKTDVEVNSESIEEIDTSRFNGRRIQTDNFRDGPVYTVSVNNSDDVIGPEYSYSAAGGWLFTEWSECVGWCVGGGVQTRGVRCADPAGCGPRPDTFRTCSLATKCEPYEGLWYTGDWSACSSTCGGKQVRGVLCIGGSGRHLRDAACAGPRPPHERDCGEQCGATWYMSDWSQCTGLCGEGLQRRAVWCGGGGGGGTLAPEDCPQPRPSDQRVCQLHACTANKEAATDVSNDSQRIARNEVTNTQEITTESKEYECTDKLNNCGLALQARLCHYNYYTQNCCFSCRGR</sequence>
<evidence type="ECO:0000256" key="5">
    <source>
        <dbReference type="SAM" id="MobiDB-lite"/>
    </source>
</evidence>
<evidence type="ECO:0000256" key="2">
    <source>
        <dbReference type="ARBA" id="ARBA00022525"/>
    </source>
</evidence>
<dbReference type="EMBL" id="JAHIBW010000019">
    <property type="protein sequence ID" value="KAG7301459.1"/>
    <property type="molecule type" value="Genomic_DNA"/>
</dbReference>
<comment type="subcellular location">
    <subcellularLocation>
        <location evidence="1">Secreted</location>
    </subcellularLocation>
</comment>
<dbReference type="InterPro" id="IPR050439">
    <property type="entry name" value="ADAMTS_ADAMTS-like"/>
</dbReference>
<dbReference type="PANTHER" id="PTHR13723:SF316">
    <property type="entry name" value="LONELY HEART, ISOFORM A"/>
    <property type="match status" value="1"/>
</dbReference>
<evidence type="ECO:0000313" key="8">
    <source>
        <dbReference type="Proteomes" id="UP000823941"/>
    </source>
</evidence>
<evidence type="ECO:0000256" key="3">
    <source>
        <dbReference type="ARBA" id="ARBA00022729"/>
    </source>
</evidence>
<dbReference type="SMART" id="SM00209">
    <property type="entry name" value="TSP1"/>
    <property type="match status" value="5"/>
</dbReference>
<dbReference type="InterPro" id="IPR036383">
    <property type="entry name" value="TSP1_rpt_sf"/>
</dbReference>
<protein>
    <recommendedName>
        <fullName evidence="6">PLAC domain-containing protein</fullName>
    </recommendedName>
</protein>
<accession>A0ABQ7Q9Q8</accession>
<keyword evidence="2" id="KW-0964">Secreted</keyword>
<keyword evidence="8" id="KW-1185">Reference proteome</keyword>
<dbReference type="PANTHER" id="PTHR13723">
    <property type="entry name" value="ADAMTS A DISINTEGRIN AND METALLOPROTEASE WITH THROMBOSPONDIN MOTIFS PROTEASE"/>
    <property type="match status" value="1"/>
</dbReference>
<name>A0ABQ7Q9Q8_PLUXY</name>
<evidence type="ECO:0000256" key="1">
    <source>
        <dbReference type="ARBA" id="ARBA00004613"/>
    </source>
</evidence>
<keyword evidence="4" id="KW-0677">Repeat</keyword>
<dbReference type="InterPro" id="IPR010294">
    <property type="entry name" value="ADAMTS_spacer1"/>
</dbReference>
<feature type="domain" description="PLAC" evidence="6">
    <location>
        <begin position="501"/>
        <end position="537"/>
    </location>
</feature>
<keyword evidence="3" id="KW-0732">Signal</keyword>
<dbReference type="PROSITE" id="PS50092">
    <property type="entry name" value="TSP1"/>
    <property type="match status" value="4"/>
</dbReference>